<comment type="caution">
    <text evidence="1">The sequence shown here is derived from an EMBL/GenBank/DDBJ whole genome shotgun (WGS) entry which is preliminary data.</text>
</comment>
<sequence length="194" mass="21831">MKRSARLAYSAKCRTRQRLQAGREIQAVRKISKRRIRSPLRCNVLDRPCSIAAMRHAANGFCPNCFDRGSRNRCLSASPLGCGSDGLPMHPLRKYPLPVHRPAGDVPARCGRTRQRTGLEALPRRVDRAGRRPQRLHAPALTARAGTDRSAAQCYHPRRAWSWAGVPVSSLPALRKIAVQRRHLFRYLCKPSID</sequence>
<evidence type="ECO:0000313" key="1">
    <source>
        <dbReference type="EMBL" id="OIQ73145.1"/>
    </source>
</evidence>
<organism evidence="1">
    <name type="scientific">mine drainage metagenome</name>
    <dbReference type="NCBI Taxonomy" id="410659"/>
    <lineage>
        <taxon>unclassified sequences</taxon>
        <taxon>metagenomes</taxon>
        <taxon>ecological metagenomes</taxon>
    </lineage>
</organism>
<protein>
    <submittedName>
        <fullName evidence="1">Uncharacterized protein</fullName>
    </submittedName>
</protein>
<accession>A0A1J5PNS1</accession>
<proteinExistence type="predicted"/>
<reference evidence="1" key="1">
    <citation type="submission" date="2016-10" db="EMBL/GenBank/DDBJ databases">
        <title>Sequence of Gallionella enrichment culture.</title>
        <authorList>
            <person name="Poehlein A."/>
            <person name="Muehling M."/>
            <person name="Daniel R."/>
        </authorList>
    </citation>
    <scope>NUCLEOTIDE SEQUENCE</scope>
</reference>
<dbReference type="EMBL" id="MLJW01002985">
    <property type="protein sequence ID" value="OIQ73145.1"/>
    <property type="molecule type" value="Genomic_DNA"/>
</dbReference>
<name>A0A1J5PNS1_9ZZZZ</name>
<gene>
    <name evidence="1" type="ORF">GALL_452160</name>
</gene>
<dbReference type="AlphaFoldDB" id="A0A1J5PNS1"/>